<dbReference type="SMART" id="SM00387">
    <property type="entry name" value="HATPase_c"/>
    <property type="match status" value="1"/>
</dbReference>
<gene>
    <name evidence="9" type="ORF">RHP49_16445</name>
</gene>
<dbReference type="SUPFAM" id="SSF52172">
    <property type="entry name" value="CheY-like"/>
    <property type="match status" value="1"/>
</dbReference>
<accession>A0ABY9Y2Y1</accession>
<dbReference type="SUPFAM" id="SSF47384">
    <property type="entry name" value="Homodimeric domain of signal transducing histidine kinase"/>
    <property type="match status" value="1"/>
</dbReference>
<feature type="modified residue" description="4-aspartylphosphate" evidence="5">
    <location>
        <position position="590"/>
    </location>
</feature>
<evidence type="ECO:0000313" key="10">
    <source>
        <dbReference type="Proteomes" id="UP001303407"/>
    </source>
</evidence>
<reference evidence="9 10" key="1">
    <citation type="submission" date="2023-09" db="EMBL/GenBank/DDBJ databases">
        <title>Thalassobella suaedae gen. nov., sp. nov., a marine bacterium of the family Flavobacteriaceae isolated from a halophyte Suaeda japonica.</title>
        <authorList>
            <person name="Lee S.Y."/>
            <person name="Hwang C.Y."/>
        </authorList>
    </citation>
    <scope>NUCLEOTIDE SEQUENCE [LARGE SCALE GENOMIC DNA]</scope>
    <source>
        <strain evidence="9 10">HL-DH10</strain>
    </source>
</reference>
<dbReference type="InterPro" id="IPR000014">
    <property type="entry name" value="PAS"/>
</dbReference>
<dbReference type="Pfam" id="PF08447">
    <property type="entry name" value="PAS_3"/>
    <property type="match status" value="2"/>
</dbReference>
<dbReference type="SMART" id="SM00448">
    <property type="entry name" value="REC"/>
    <property type="match status" value="1"/>
</dbReference>
<dbReference type="Gene3D" id="3.30.450.20">
    <property type="entry name" value="PAS domain"/>
    <property type="match status" value="2"/>
</dbReference>
<dbReference type="InterPro" id="IPR003661">
    <property type="entry name" value="HisK_dim/P_dom"/>
</dbReference>
<dbReference type="Gene3D" id="3.40.50.2300">
    <property type="match status" value="1"/>
</dbReference>
<dbReference type="EC" id="2.7.13.3" evidence="2"/>
<dbReference type="InterPro" id="IPR001789">
    <property type="entry name" value="Sig_transdc_resp-reg_receiver"/>
</dbReference>
<dbReference type="Pfam" id="PF02518">
    <property type="entry name" value="HATPase_c"/>
    <property type="match status" value="1"/>
</dbReference>
<dbReference type="SMART" id="SM00091">
    <property type="entry name" value="PAS"/>
    <property type="match status" value="2"/>
</dbReference>
<dbReference type="CDD" id="cd16922">
    <property type="entry name" value="HATPase_EvgS-ArcB-TorS-like"/>
    <property type="match status" value="1"/>
</dbReference>
<comment type="catalytic activity">
    <reaction evidence="1">
        <text>ATP + protein L-histidine = ADP + protein N-phospho-L-histidine.</text>
        <dbReference type="EC" id="2.7.13.3"/>
    </reaction>
</comment>
<dbReference type="SMART" id="SM00388">
    <property type="entry name" value="HisKA"/>
    <property type="match status" value="1"/>
</dbReference>
<dbReference type="PRINTS" id="PR00344">
    <property type="entry name" value="BCTRLSENSOR"/>
</dbReference>
<dbReference type="Pfam" id="PF00072">
    <property type="entry name" value="Response_reg"/>
    <property type="match status" value="1"/>
</dbReference>
<dbReference type="InterPro" id="IPR036890">
    <property type="entry name" value="HATPase_C_sf"/>
</dbReference>
<dbReference type="SUPFAM" id="SSF55874">
    <property type="entry name" value="ATPase domain of HSP90 chaperone/DNA topoisomerase II/histidine kinase"/>
    <property type="match status" value="1"/>
</dbReference>
<dbReference type="Gene3D" id="2.10.70.100">
    <property type="match status" value="1"/>
</dbReference>
<dbReference type="InterPro" id="IPR013655">
    <property type="entry name" value="PAS_fold_3"/>
</dbReference>
<dbReference type="InterPro" id="IPR011006">
    <property type="entry name" value="CheY-like_superfamily"/>
</dbReference>
<evidence type="ECO:0000313" key="9">
    <source>
        <dbReference type="EMBL" id="WNH12465.1"/>
    </source>
</evidence>
<evidence type="ECO:0000256" key="2">
    <source>
        <dbReference type="ARBA" id="ARBA00012438"/>
    </source>
</evidence>
<feature type="domain" description="PAC" evidence="8">
    <location>
        <begin position="213"/>
        <end position="266"/>
    </location>
</feature>
<dbReference type="InterPro" id="IPR000700">
    <property type="entry name" value="PAS-assoc_C"/>
</dbReference>
<proteinExistence type="predicted"/>
<dbReference type="PROSITE" id="PS50113">
    <property type="entry name" value="PAC"/>
    <property type="match status" value="2"/>
</dbReference>
<dbReference type="Proteomes" id="UP001303407">
    <property type="component" value="Chromosome"/>
</dbReference>
<feature type="domain" description="Histidine kinase" evidence="6">
    <location>
        <begin position="284"/>
        <end position="506"/>
    </location>
</feature>
<dbReference type="RefSeq" id="WP_415862448.1">
    <property type="nucleotide sequence ID" value="NZ_CP134536.1"/>
</dbReference>
<dbReference type="SUPFAM" id="SSF55785">
    <property type="entry name" value="PYP-like sensor domain (PAS domain)"/>
    <property type="match status" value="2"/>
</dbReference>
<dbReference type="CDD" id="cd17546">
    <property type="entry name" value="REC_hyHK_CKI1_RcsC-like"/>
    <property type="match status" value="1"/>
</dbReference>
<dbReference type="Gene3D" id="1.10.287.130">
    <property type="match status" value="1"/>
</dbReference>
<keyword evidence="10" id="KW-1185">Reference proteome</keyword>
<dbReference type="InterPro" id="IPR035965">
    <property type="entry name" value="PAS-like_dom_sf"/>
</dbReference>
<dbReference type="Gene3D" id="3.30.565.10">
    <property type="entry name" value="Histidine kinase-like ATPase, C-terminal domain"/>
    <property type="match status" value="1"/>
</dbReference>
<keyword evidence="3 5" id="KW-0597">Phosphoprotein</keyword>
<dbReference type="PANTHER" id="PTHR45339:SF1">
    <property type="entry name" value="HYBRID SIGNAL TRANSDUCTION HISTIDINE KINASE J"/>
    <property type="match status" value="1"/>
</dbReference>
<dbReference type="InterPro" id="IPR001610">
    <property type="entry name" value="PAC"/>
</dbReference>
<organism evidence="9 10">
    <name type="scientific">Thalassobellus suaedae</name>
    <dbReference type="NCBI Taxonomy" id="3074124"/>
    <lineage>
        <taxon>Bacteria</taxon>
        <taxon>Pseudomonadati</taxon>
        <taxon>Bacteroidota</taxon>
        <taxon>Flavobacteriia</taxon>
        <taxon>Flavobacteriales</taxon>
        <taxon>Flavobacteriaceae</taxon>
        <taxon>Thalassobellus</taxon>
    </lineage>
</organism>
<dbReference type="CDD" id="cd00130">
    <property type="entry name" value="PAS"/>
    <property type="match status" value="2"/>
</dbReference>
<dbReference type="CDD" id="cd00082">
    <property type="entry name" value="HisKA"/>
    <property type="match status" value="1"/>
</dbReference>
<evidence type="ECO:0000256" key="5">
    <source>
        <dbReference type="PROSITE-ProRule" id="PRU00169"/>
    </source>
</evidence>
<evidence type="ECO:0000256" key="4">
    <source>
        <dbReference type="ARBA" id="ARBA00023012"/>
    </source>
</evidence>
<dbReference type="PROSITE" id="PS50110">
    <property type="entry name" value="RESPONSE_REGULATORY"/>
    <property type="match status" value="1"/>
</dbReference>
<dbReference type="EMBL" id="CP134536">
    <property type="protein sequence ID" value="WNH12465.1"/>
    <property type="molecule type" value="Genomic_DNA"/>
</dbReference>
<evidence type="ECO:0000259" key="8">
    <source>
        <dbReference type="PROSITE" id="PS50113"/>
    </source>
</evidence>
<dbReference type="PROSITE" id="PS50109">
    <property type="entry name" value="HIS_KIN"/>
    <property type="match status" value="1"/>
</dbReference>
<evidence type="ECO:0000256" key="1">
    <source>
        <dbReference type="ARBA" id="ARBA00000085"/>
    </source>
</evidence>
<dbReference type="NCBIfam" id="TIGR00229">
    <property type="entry name" value="sensory_box"/>
    <property type="match status" value="1"/>
</dbReference>
<dbReference type="Pfam" id="PF00512">
    <property type="entry name" value="HisKA"/>
    <property type="match status" value="1"/>
</dbReference>
<sequence>MVNTNDELEKYKNQLEQLKRVQEAGKVGYWAVYAGNEFLEWSAETYKLFDIPFGKSITYEDMLIYVHPDDKDYVNEKWQMATKHGEYAVVYRIISAKHNIKWIETFGDVVFDTDGNFMQALGIVRDITAQKEGEIKKVALTKFLKRSQKIGKLGSWIIKASSTPFFELNEEAQIMFGWPLGKLISIDDWMSAIHADDRKHVMQSWDKAIKEGEEYDIEYRIIANNSTKWIKAVGEAEFDSNGEFVQAIGIVKDITEHIAQQENLSIAKDQAEAANKLKSEFLANMSHEIRTPLNGVIGFSELLMKTSLDETQKHYMTTLNESAHNLIYIINDILDLSKIEAGKMELAEEKVNLFELIKQVKNMFSYQNQEKKINFHIKTGTNLPRYVLTDGLRLQQVLINLVSNAIKFTKEGEIELSLQLMHTNSQAAHMFRFSVRDTGIGISTQNKNKIFEAFTQEDLSTTKQYGGAGLGLSICNGILAMMDSNLQLESEIGKGSQFYFDVSFKPIMEESSNSKVSNNINQRHGDILIDKDLKSLAIKILVVDDNDTNIFLAEVLIQNILPNSTILKAYDGKMAIELFKKNKPDFILMDVQMPIMNGYEATAKIREIENTLFLNQKSYKSIPIIGITAGIMRDEKTKCLEAGMNDFMAKPIINNIFISLIREWVLR</sequence>
<dbReference type="InterPro" id="IPR003594">
    <property type="entry name" value="HATPase_dom"/>
</dbReference>
<dbReference type="InterPro" id="IPR036097">
    <property type="entry name" value="HisK_dim/P_sf"/>
</dbReference>
<feature type="domain" description="Response regulatory" evidence="7">
    <location>
        <begin position="539"/>
        <end position="665"/>
    </location>
</feature>
<evidence type="ECO:0000259" key="7">
    <source>
        <dbReference type="PROSITE" id="PS50110"/>
    </source>
</evidence>
<keyword evidence="4" id="KW-0902">Two-component regulatory system</keyword>
<evidence type="ECO:0000259" key="6">
    <source>
        <dbReference type="PROSITE" id="PS50109"/>
    </source>
</evidence>
<evidence type="ECO:0000256" key="3">
    <source>
        <dbReference type="ARBA" id="ARBA00022553"/>
    </source>
</evidence>
<dbReference type="InterPro" id="IPR004358">
    <property type="entry name" value="Sig_transdc_His_kin-like_C"/>
</dbReference>
<protein>
    <recommendedName>
        <fullName evidence="2">histidine kinase</fullName>
        <ecNumber evidence="2">2.7.13.3</ecNumber>
    </recommendedName>
</protein>
<dbReference type="SMART" id="SM00086">
    <property type="entry name" value="PAC"/>
    <property type="match status" value="2"/>
</dbReference>
<feature type="domain" description="PAC" evidence="8">
    <location>
        <begin position="87"/>
        <end position="139"/>
    </location>
</feature>
<dbReference type="InterPro" id="IPR005467">
    <property type="entry name" value="His_kinase_dom"/>
</dbReference>
<dbReference type="PANTHER" id="PTHR45339">
    <property type="entry name" value="HYBRID SIGNAL TRANSDUCTION HISTIDINE KINASE J"/>
    <property type="match status" value="1"/>
</dbReference>
<name>A0ABY9Y2Y1_9FLAO</name>